<comment type="caution">
    <text evidence="8">The sequence shown here is derived from an EMBL/GenBank/DDBJ whole genome shotgun (WGS) entry which is preliminary data.</text>
</comment>
<dbReference type="InterPro" id="IPR007197">
    <property type="entry name" value="rSAM"/>
</dbReference>
<dbReference type="SFLD" id="SFLDG01082">
    <property type="entry name" value="B12-binding_domain_containing"/>
    <property type="match status" value="1"/>
</dbReference>
<keyword evidence="4" id="KW-0479">Metal-binding</keyword>
<evidence type="ECO:0000259" key="7">
    <source>
        <dbReference type="PROSITE" id="PS51918"/>
    </source>
</evidence>
<dbReference type="SMART" id="SM00729">
    <property type="entry name" value="Elp3"/>
    <property type="match status" value="1"/>
</dbReference>
<evidence type="ECO:0000256" key="6">
    <source>
        <dbReference type="ARBA" id="ARBA00023014"/>
    </source>
</evidence>
<keyword evidence="3" id="KW-0949">S-adenosyl-L-methionine</keyword>
<dbReference type="InterPro" id="IPR039661">
    <property type="entry name" value="ELP3"/>
</dbReference>
<proteinExistence type="predicted"/>
<dbReference type="PANTHER" id="PTHR11135">
    <property type="entry name" value="HISTONE ACETYLTRANSFERASE-RELATED"/>
    <property type="match status" value="1"/>
</dbReference>
<evidence type="ECO:0000256" key="4">
    <source>
        <dbReference type="ARBA" id="ARBA00022723"/>
    </source>
</evidence>
<name>A0ABS6FB79_9FIRM</name>
<evidence type="ECO:0000256" key="2">
    <source>
        <dbReference type="ARBA" id="ARBA00022485"/>
    </source>
</evidence>
<dbReference type="InterPro" id="IPR005911">
    <property type="entry name" value="YhcC-like"/>
</dbReference>
<dbReference type="Pfam" id="PF16199">
    <property type="entry name" value="Radical_SAM_C"/>
    <property type="match status" value="1"/>
</dbReference>
<dbReference type="SFLD" id="SFLDS00029">
    <property type="entry name" value="Radical_SAM"/>
    <property type="match status" value="1"/>
</dbReference>
<reference evidence="8 9" key="1">
    <citation type="submission" date="2021-06" db="EMBL/GenBank/DDBJ databases">
        <authorList>
            <person name="Sun Q."/>
            <person name="Li D."/>
        </authorList>
    </citation>
    <scope>NUCLEOTIDE SEQUENCE [LARGE SCALE GENOMIC DNA]</scope>
    <source>
        <strain evidence="8 9">MSJ-2</strain>
    </source>
</reference>
<keyword evidence="5" id="KW-0408">Iron</keyword>
<organism evidence="8 9">
    <name type="scientific">Dysosmobacter acutus</name>
    <dbReference type="NCBI Taxonomy" id="2841504"/>
    <lineage>
        <taxon>Bacteria</taxon>
        <taxon>Bacillati</taxon>
        <taxon>Bacillota</taxon>
        <taxon>Clostridia</taxon>
        <taxon>Eubacteriales</taxon>
        <taxon>Oscillospiraceae</taxon>
        <taxon>Dysosmobacter</taxon>
    </lineage>
</organism>
<protein>
    <submittedName>
        <fullName evidence="8">TIGR01212 family radical SAM protein</fullName>
    </submittedName>
</protein>
<dbReference type="Proteomes" id="UP000787672">
    <property type="component" value="Unassembled WGS sequence"/>
</dbReference>
<dbReference type="EMBL" id="JAHLQN010000001">
    <property type="protein sequence ID" value="MBU5627529.1"/>
    <property type="molecule type" value="Genomic_DNA"/>
</dbReference>
<evidence type="ECO:0000313" key="9">
    <source>
        <dbReference type="Proteomes" id="UP000787672"/>
    </source>
</evidence>
<dbReference type="InterPro" id="IPR032432">
    <property type="entry name" value="Radical_SAM_C"/>
</dbReference>
<keyword evidence="2" id="KW-0004">4Fe-4S</keyword>
<dbReference type="SFLD" id="SFLDG01086">
    <property type="entry name" value="elongater_protein-like"/>
    <property type="match status" value="1"/>
</dbReference>
<keyword evidence="6" id="KW-0411">Iron-sulfur</keyword>
<sequence>MRARVDFIWYNNRIAAVCPISCIYHSGLLRLWYHVTVQRWPLISCGGRTDGKNKLDSCTRKRFILRKRGIKLYLHSFNEEMRSRFGCKVYRLALSAGCTCPNRDGTVGSRGCIFCDGAGAFAAHGPISHQLAQAKARVSAKAGSGAYVAYFQDYTNTYAPVETLRRLFTDAMEPEDVVALSVATRPDCLGDEVLDLLRDLRRKKPVWVELGLQTIHPATAEYIRRGYPLEQYDEAVEQLHRIGAEVITHMILGLPGEGAEEMVRTAEYIGRSGAEGIKLHMLHVLRNTDLAEEYGRGVFRTMELEEYISALERCIRRLPRSVVINRLTGDGAKKDLIAPLWSGDKKRVLNAIRASFLRDDLVQGSEL</sequence>
<comment type="cofactor">
    <cofactor evidence="1">
        <name>[4Fe-4S] cluster</name>
        <dbReference type="ChEBI" id="CHEBI:49883"/>
    </cofactor>
</comment>
<evidence type="ECO:0000256" key="1">
    <source>
        <dbReference type="ARBA" id="ARBA00001966"/>
    </source>
</evidence>
<dbReference type="SFLD" id="SFLDG01091">
    <property type="entry name" value="uncharacterized_CHP01210-like"/>
    <property type="match status" value="1"/>
</dbReference>
<keyword evidence="9" id="KW-1185">Reference proteome</keyword>
<dbReference type="PANTHER" id="PTHR11135:SF1">
    <property type="entry name" value="PROTEIN YHCC"/>
    <property type="match status" value="1"/>
</dbReference>
<gene>
    <name evidence="8" type="ORF">KQI82_11470</name>
</gene>
<evidence type="ECO:0000256" key="5">
    <source>
        <dbReference type="ARBA" id="ARBA00023004"/>
    </source>
</evidence>
<dbReference type="NCBIfam" id="TIGR01212">
    <property type="entry name" value="TIGR01212 family radical SAM protein"/>
    <property type="match status" value="1"/>
</dbReference>
<evidence type="ECO:0000256" key="3">
    <source>
        <dbReference type="ARBA" id="ARBA00022691"/>
    </source>
</evidence>
<dbReference type="InterPro" id="IPR006638">
    <property type="entry name" value="Elp3/MiaA/NifB-like_rSAM"/>
</dbReference>
<dbReference type="PROSITE" id="PS51918">
    <property type="entry name" value="RADICAL_SAM"/>
    <property type="match status" value="1"/>
</dbReference>
<dbReference type="Pfam" id="PF04055">
    <property type="entry name" value="Radical_SAM"/>
    <property type="match status" value="1"/>
</dbReference>
<accession>A0ABS6FB79</accession>
<evidence type="ECO:0000313" key="8">
    <source>
        <dbReference type="EMBL" id="MBU5627529.1"/>
    </source>
</evidence>
<feature type="domain" description="Radical SAM core" evidence="7">
    <location>
        <begin position="84"/>
        <end position="320"/>
    </location>
</feature>